<dbReference type="Pfam" id="PF01103">
    <property type="entry name" value="Omp85"/>
    <property type="match status" value="1"/>
</dbReference>
<dbReference type="InterPro" id="IPR010827">
    <property type="entry name" value="BamA/TamA_POTRA"/>
</dbReference>
<dbReference type="STRING" id="51670.SAMN04488557_2035"/>
<protein>
    <recommendedName>
        <fullName evidence="8 9">Outer membrane protein assembly factor BamA</fullName>
    </recommendedName>
</protein>
<reference evidence="12" key="1">
    <citation type="submission" date="2016-10" db="EMBL/GenBank/DDBJ databases">
        <authorList>
            <person name="Varghese N."/>
            <person name="Submissions S."/>
        </authorList>
    </citation>
    <scope>NUCLEOTIDE SEQUENCE [LARGE SCALE GENOMIC DNA]</scope>
    <source>
        <strain evidence="12">DSM 1565</strain>
    </source>
</reference>
<dbReference type="PROSITE" id="PS51779">
    <property type="entry name" value="POTRA"/>
    <property type="match status" value="3"/>
</dbReference>
<dbReference type="GO" id="GO:0051205">
    <property type="term" value="P:protein insertion into membrane"/>
    <property type="evidence" value="ECO:0007669"/>
    <property type="project" value="UniProtKB-UniRule"/>
</dbReference>
<feature type="domain" description="POTRA" evidence="10">
    <location>
        <begin position="361"/>
        <end position="434"/>
    </location>
</feature>
<dbReference type="NCBIfam" id="TIGR03303">
    <property type="entry name" value="OM_YaeT"/>
    <property type="match status" value="1"/>
</dbReference>
<evidence type="ECO:0000256" key="2">
    <source>
        <dbReference type="ARBA" id="ARBA00022452"/>
    </source>
</evidence>
<keyword evidence="2 8" id="KW-1134">Transmembrane beta strand</keyword>
<feature type="domain" description="POTRA" evidence="10">
    <location>
        <begin position="40"/>
        <end position="107"/>
    </location>
</feature>
<dbReference type="GO" id="GO:0043165">
    <property type="term" value="P:Gram-negative-bacterium-type cell outer membrane assembly"/>
    <property type="evidence" value="ECO:0007669"/>
    <property type="project" value="UniProtKB-UniRule"/>
</dbReference>
<keyword evidence="6 8" id="KW-0472">Membrane</keyword>
<evidence type="ECO:0000256" key="8">
    <source>
        <dbReference type="HAMAP-Rule" id="MF_01430"/>
    </source>
</evidence>
<keyword evidence="4 8" id="KW-0732">Signal</keyword>
<sequence>MQKFKIILAGLRLVLALLVLSPVVAMGDAAWISGAASAQSVIKNIEVVGNRRVEPETVRSYLQFSAGDAYNASKIDASIKALFGTGLFADVSMDYKGSTVVITVKENPVINQVAFEGNSEVDTATLTGEVQLKPRSVFTRAKAQGDVQRILDVYRRQGRFAASVEPKIIQLEQDRVNLVFEIDEGNATKVKGINFVGNHAFSDSQLRDIISTTQVGWFDFLKGTSVYDPDRMNLDRELVRQYYLKNGYPDATVTAANAEIDPDGSGFLITFAIDEGQPYTFGAINVESSLPDIDGSSLTGDLLTQAGAVYDASQIDKTSERLTLNIADKGYAFARVRPRPIPDAASRTIAITYVVDEGPRVYIERINVIGNSRTKDFVIRREFRLAEGDAFNSLMVDRAKKRLQSLGLFKNVDVKRRPGSAPDRVVLDVVVEEQSTGELSFGAGYSTSEGVIGDVSITERNLFGNGQFVRLKLAGSFERMQADFSFTEPRFLDRNLSAGFDLFYKQLDYTQQSGFQQKKMGGQVRLGFPIAENLWMQTAYSISRDEIFDVQNNASLAIKEACGAADLTPNSPPNCRDSGYWTSLVGTTISYDKRNNGANPTRGYYIEVANDFAGLGGDAQYWRVNAEGRFYYPITEKITFVGRAIGGVVQGWGGEDVRLLDAYFKGGETIRGFDRSGYGPRDLSSQNKDALGGQKYWGATAEVRFPIPYVPDDLGISAAVFADAGSLWDATGGAKKALGTDPNILGDSDSVRSSVGGSLMWNSPVGPLRMDFAKVLTKQAYDETQFFRFGAQTKF</sequence>
<dbReference type="OrthoDB" id="9803054at2"/>
<comment type="subcellular location">
    <subcellularLocation>
        <location evidence="8">Cell outer membrane</location>
    </subcellularLocation>
    <subcellularLocation>
        <location evidence="1">Membrane</location>
    </subcellularLocation>
</comment>
<keyword evidence="3 8" id="KW-0812">Transmembrane</keyword>
<feature type="domain" description="POTRA" evidence="10">
    <location>
        <begin position="108"/>
        <end position="185"/>
    </location>
</feature>
<dbReference type="Pfam" id="PF07244">
    <property type="entry name" value="POTRA"/>
    <property type="match status" value="5"/>
</dbReference>
<evidence type="ECO:0000256" key="9">
    <source>
        <dbReference type="NCBIfam" id="TIGR03303"/>
    </source>
</evidence>
<keyword evidence="5 8" id="KW-0677">Repeat</keyword>
<dbReference type="AlphaFoldDB" id="A0A1I7NFZ1"/>
<organism evidence="11 12">
    <name type="scientific">Hyphomicrobium facile</name>
    <dbReference type="NCBI Taxonomy" id="51670"/>
    <lineage>
        <taxon>Bacteria</taxon>
        <taxon>Pseudomonadati</taxon>
        <taxon>Pseudomonadota</taxon>
        <taxon>Alphaproteobacteria</taxon>
        <taxon>Hyphomicrobiales</taxon>
        <taxon>Hyphomicrobiaceae</taxon>
        <taxon>Hyphomicrobium</taxon>
    </lineage>
</organism>
<evidence type="ECO:0000256" key="3">
    <source>
        <dbReference type="ARBA" id="ARBA00022692"/>
    </source>
</evidence>
<dbReference type="PIRSF" id="PIRSF006076">
    <property type="entry name" value="OM_assembly_OMP85"/>
    <property type="match status" value="1"/>
</dbReference>
<dbReference type="Proteomes" id="UP000199423">
    <property type="component" value="Unassembled WGS sequence"/>
</dbReference>
<comment type="similarity">
    <text evidence="8">Belongs to the BamA family.</text>
</comment>
<evidence type="ECO:0000256" key="7">
    <source>
        <dbReference type="ARBA" id="ARBA00023237"/>
    </source>
</evidence>
<accession>A0A1I7NFZ1</accession>
<dbReference type="Gene3D" id="2.40.160.50">
    <property type="entry name" value="membrane protein fhac: a member of the omp85/tpsb transporter family"/>
    <property type="match status" value="1"/>
</dbReference>
<dbReference type="PANTHER" id="PTHR12815:SF23">
    <property type="entry name" value="OUTER MEMBRANE PROTEIN ASSEMBLY FACTOR BAMA"/>
    <property type="match status" value="1"/>
</dbReference>
<evidence type="ECO:0000313" key="11">
    <source>
        <dbReference type="EMBL" id="SFV33558.1"/>
    </source>
</evidence>
<dbReference type="InterPro" id="IPR023707">
    <property type="entry name" value="OM_assembly_BamA"/>
</dbReference>
<keyword evidence="12" id="KW-1185">Reference proteome</keyword>
<comment type="subunit">
    <text evidence="8">Part of the Bam complex.</text>
</comment>
<gene>
    <name evidence="8" type="primary">bamA</name>
    <name evidence="11" type="ORF">SAMN04488557_2035</name>
</gene>
<keyword evidence="7 8" id="KW-0998">Cell outer membrane</keyword>
<dbReference type="PANTHER" id="PTHR12815">
    <property type="entry name" value="SORTING AND ASSEMBLY MACHINERY SAMM50 PROTEIN FAMILY MEMBER"/>
    <property type="match status" value="1"/>
</dbReference>
<dbReference type="Gene3D" id="3.10.20.310">
    <property type="entry name" value="membrane protein fhac"/>
    <property type="match status" value="5"/>
</dbReference>
<name>A0A1I7NFZ1_9HYPH</name>
<evidence type="ECO:0000256" key="1">
    <source>
        <dbReference type="ARBA" id="ARBA00004370"/>
    </source>
</evidence>
<evidence type="ECO:0000256" key="6">
    <source>
        <dbReference type="ARBA" id="ARBA00023136"/>
    </source>
</evidence>
<dbReference type="EMBL" id="FPCH01000002">
    <property type="protein sequence ID" value="SFV33558.1"/>
    <property type="molecule type" value="Genomic_DNA"/>
</dbReference>
<comment type="function">
    <text evidence="8">Part of the outer membrane protein assembly complex, which is involved in assembly and insertion of beta-barrel proteins into the outer membrane.</text>
</comment>
<evidence type="ECO:0000313" key="12">
    <source>
        <dbReference type="Proteomes" id="UP000199423"/>
    </source>
</evidence>
<dbReference type="GO" id="GO:0009279">
    <property type="term" value="C:cell outer membrane"/>
    <property type="evidence" value="ECO:0007669"/>
    <property type="project" value="UniProtKB-SubCell"/>
</dbReference>
<dbReference type="InterPro" id="IPR000184">
    <property type="entry name" value="Bac_surfAg_D15"/>
</dbReference>
<evidence type="ECO:0000256" key="4">
    <source>
        <dbReference type="ARBA" id="ARBA00022729"/>
    </source>
</evidence>
<dbReference type="RefSeq" id="WP_092867575.1">
    <property type="nucleotide sequence ID" value="NZ_FPCH01000002.1"/>
</dbReference>
<evidence type="ECO:0000259" key="10">
    <source>
        <dbReference type="PROSITE" id="PS51779"/>
    </source>
</evidence>
<dbReference type="HAMAP" id="MF_01430">
    <property type="entry name" value="OM_assembly_BamA"/>
    <property type="match status" value="1"/>
</dbReference>
<dbReference type="InterPro" id="IPR039910">
    <property type="entry name" value="D15-like"/>
</dbReference>
<proteinExistence type="inferred from homology"/>
<dbReference type="InterPro" id="IPR034746">
    <property type="entry name" value="POTRA"/>
</dbReference>
<evidence type="ECO:0000256" key="5">
    <source>
        <dbReference type="ARBA" id="ARBA00022737"/>
    </source>
</evidence>